<comment type="caution">
    <text evidence="2">The sequence shown here is derived from an EMBL/GenBank/DDBJ whole genome shotgun (WGS) entry which is preliminary data.</text>
</comment>
<protein>
    <submittedName>
        <fullName evidence="2">Uncharacterized protein</fullName>
    </submittedName>
</protein>
<dbReference type="SMART" id="SM00028">
    <property type="entry name" value="TPR"/>
    <property type="match status" value="1"/>
</dbReference>
<dbReference type="PROSITE" id="PS50005">
    <property type="entry name" value="TPR"/>
    <property type="match status" value="1"/>
</dbReference>
<dbReference type="RefSeq" id="WP_119784030.1">
    <property type="nucleotide sequence ID" value="NZ_QYUQ01000002.1"/>
</dbReference>
<keyword evidence="1" id="KW-0802">TPR repeat</keyword>
<proteinExistence type="predicted"/>
<dbReference type="OrthoDB" id="9134688at2"/>
<reference evidence="3" key="1">
    <citation type="submission" date="2018-09" db="EMBL/GenBank/DDBJ databases">
        <authorList>
            <person name="Zhu H."/>
        </authorList>
    </citation>
    <scope>NUCLEOTIDE SEQUENCE [LARGE SCALE GENOMIC DNA]</scope>
    <source>
        <strain evidence="3">K1S02-23</strain>
    </source>
</reference>
<gene>
    <name evidence="2" type="ORF">D3878_02450</name>
</gene>
<dbReference type="InterPro" id="IPR019734">
    <property type="entry name" value="TPR_rpt"/>
</dbReference>
<dbReference type="Proteomes" id="UP000266327">
    <property type="component" value="Unassembled WGS sequence"/>
</dbReference>
<name>A0A3A3FYZ5_9BURK</name>
<organism evidence="2 3">
    <name type="scientific">Noviherbaspirillum sedimenti</name>
    <dbReference type="NCBI Taxonomy" id="2320865"/>
    <lineage>
        <taxon>Bacteria</taxon>
        <taxon>Pseudomonadati</taxon>
        <taxon>Pseudomonadota</taxon>
        <taxon>Betaproteobacteria</taxon>
        <taxon>Burkholderiales</taxon>
        <taxon>Oxalobacteraceae</taxon>
        <taxon>Noviherbaspirillum</taxon>
    </lineage>
</organism>
<sequence>MGIFDRLFGKKSPPSSAQVPSKPLVTIHVSFSGKFLTIDAINFFGQFAKSKSGEWIVAWRDADIEQQRGGHRVSGMGEYLLFNTKTNSINLQGRMARPNNGNVANDGHFSLEDWHFGRELGGTFNVFSPNGDQKIKRVVSANIFNSALSDDGRYAVFQTANTPNGGDGNLLIAFEVEHGKELFAVRPQTGWADKYEFKENPTAIVVSHKGIGKFKYDAHGNFIDAEKFKLACLSCNRYEVLLPAVAELLKTEALSRKDAQKALEAILSAKSLGAENDKGWRATAFKLQGQAFEVLGEIKEAIASYEEALASNPKIGVKQKLAALKKMTPNPAL</sequence>
<dbReference type="SUPFAM" id="SSF48452">
    <property type="entry name" value="TPR-like"/>
    <property type="match status" value="1"/>
</dbReference>
<evidence type="ECO:0000313" key="2">
    <source>
        <dbReference type="EMBL" id="RJG00575.1"/>
    </source>
</evidence>
<dbReference type="EMBL" id="QYUQ01000002">
    <property type="protein sequence ID" value="RJG00575.1"/>
    <property type="molecule type" value="Genomic_DNA"/>
</dbReference>
<evidence type="ECO:0000256" key="1">
    <source>
        <dbReference type="PROSITE-ProRule" id="PRU00339"/>
    </source>
</evidence>
<evidence type="ECO:0000313" key="3">
    <source>
        <dbReference type="Proteomes" id="UP000266327"/>
    </source>
</evidence>
<feature type="repeat" description="TPR" evidence="1">
    <location>
        <begin position="282"/>
        <end position="315"/>
    </location>
</feature>
<dbReference type="InterPro" id="IPR011990">
    <property type="entry name" value="TPR-like_helical_dom_sf"/>
</dbReference>
<dbReference type="Gene3D" id="1.25.40.10">
    <property type="entry name" value="Tetratricopeptide repeat domain"/>
    <property type="match status" value="1"/>
</dbReference>
<keyword evidence="3" id="KW-1185">Reference proteome</keyword>
<dbReference type="AlphaFoldDB" id="A0A3A3FYZ5"/>
<accession>A0A3A3FYZ5</accession>